<dbReference type="Pfam" id="PF00520">
    <property type="entry name" value="Ion_trans"/>
    <property type="match status" value="1"/>
</dbReference>
<dbReference type="FunFam" id="1.20.120.350:FF:000091">
    <property type="entry name" value="Predicted protein"/>
    <property type="match status" value="1"/>
</dbReference>
<feature type="compositionally biased region" description="Low complexity" evidence="12">
    <location>
        <begin position="952"/>
        <end position="995"/>
    </location>
</feature>
<dbReference type="Gene3D" id="1.10.287.70">
    <property type="match status" value="1"/>
</dbReference>
<proteinExistence type="predicted"/>
<dbReference type="InterPro" id="IPR005821">
    <property type="entry name" value="Ion_trans_dom"/>
</dbReference>
<dbReference type="InterPro" id="IPR028325">
    <property type="entry name" value="VG_K_chnl"/>
</dbReference>
<keyword evidence="7" id="KW-0630">Potassium</keyword>
<dbReference type="GO" id="GO:0005249">
    <property type="term" value="F:voltage-gated potassium channel activity"/>
    <property type="evidence" value="ECO:0007669"/>
    <property type="project" value="InterPro"/>
</dbReference>
<feature type="compositionally biased region" description="Gly residues" evidence="12">
    <location>
        <begin position="1271"/>
        <end position="1283"/>
    </location>
</feature>
<feature type="region of interest" description="Disordered" evidence="12">
    <location>
        <begin position="899"/>
        <end position="1081"/>
    </location>
</feature>
<feature type="compositionally biased region" description="Basic and acidic residues" evidence="12">
    <location>
        <begin position="222"/>
        <end position="233"/>
    </location>
</feature>
<keyword evidence="4 13" id="KW-0812">Transmembrane</keyword>
<dbReference type="PANTHER" id="PTHR11537:SF254">
    <property type="entry name" value="POTASSIUM VOLTAGE-GATED CHANNEL PROTEIN SHAB"/>
    <property type="match status" value="1"/>
</dbReference>
<feature type="transmembrane region" description="Helical" evidence="13">
    <location>
        <begin position="507"/>
        <end position="525"/>
    </location>
</feature>
<feature type="compositionally biased region" description="Gly residues" evidence="12">
    <location>
        <begin position="83"/>
        <end position="95"/>
    </location>
</feature>
<gene>
    <name evidence="15" type="ORF">HYH03_003380</name>
</gene>
<evidence type="ECO:0000256" key="7">
    <source>
        <dbReference type="ARBA" id="ARBA00022958"/>
    </source>
</evidence>
<evidence type="ECO:0000256" key="1">
    <source>
        <dbReference type="ARBA" id="ARBA00004141"/>
    </source>
</evidence>
<evidence type="ECO:0000259" key="14">
    <source>
        <dbReference type="Pfam" id="PF00520"/>
    </source>
</evidence>
<accession>A0A835Y9P6</accession>
<evidence type="ECO:0000313" key="15">
    <source>
        <dbReference type="EMBL" id="KAG2498633.1"/>
    </source>
</evidence>
<name>A0A835Y9P6_9CHLO</name>
<dbReference type="PRINTS" id="PR00169">
    <property type="entry name" value="KCHANNEL"/>
</dbReference>
<feature type="compositionally biased region" description="Low complexity" evidence="12">
    <location>
        <begin position="302"/>
        <end position="311"/>
    </location>
</feature>
<dbReference type="OrthoDB" id="415460at2759"/>
<evidence type="ECO:0000256" key="10">
    <source>
        <dbReference type="ARBA" id="ARBA00023136"/>
    </source>
</evidence>
<feature type="domain" description="Ion transport" evidence="14">
    <location>
        <begin position="446"/>
        <end position="660"/>
    </location>
</feature>
<feature type="transmembrane region" description="Helical" evidence="13">
    <location>
        <begin position="576"/>
        <end position="598"/>
    </location>
</feature>
<feature type="compositionally biased region" description="Gly residues" evidence="12">
    <location>
        <begin position="312"/>
        <end position="328"/>
    </location>
</feature>
<feature type="compositionally biased region" description="Low complexity" evidence="12">
    <location>
        <begin position="141"/>
        <end position="156"/>
    </location>
</feature>
<dbReference type="InterPro" id="IPR027359">
    <property type="entry name" value="Volt_channel_dom_sf"/>
</dbReference>
<comment type="caution">
    <text evidence="15">The sequence shown here is derived from an EMBL/GenBank/DDBJ whole genome shotgun (WGS) entry which is preliminary data.</text>
</comment>
<evidence type="ECO:0000256" key="3">
    <source>
        <dbReference type="ARBA" id="ARBA00022538"/>
    </source>
</evidence>
<organism evidence="15 16">
    <name type="scientific">Edaphochlamys debaryana</name>
    <dbReference type="NCBI Taxonomy" id="47281"/>
    <lineage>
        <taxon>Eukaryota</taxon>
        <taxon>Viridiplantae</taxon>
        <taxon>Chlorophyta</taxon>
        <taxon>core chlorophytes</taxon>
        <taxon>Chlorophyceae</taxon>
        <taxon>CS clade</taxon>
        <taxon>Chlamydomonadales</taxon>
        <taxon>Chlamydomonadales incertae sedis</taxon>
        <taxon>Edaphochlamys</taxon>
    </lineage>
</organism>
<keyword evidence="5" id="KW-0631">Potassium channel</keyword>
<feature type="compositionally biased region" description="Pro residues" evidence="12">
    <location>
        <begin position="252"/>
        <end position="267"/>
    </location>
</feature>
<feature type="region of interest" description="Disordered" evidence="12">
    <location>
        <begin position="1"/>
        <end position="208"/>
    </location>
</feature>
<sequence>MIQAAAVAGSAQDGRKQALERDREREKERTDSLEARRAMSLAYVEPELESPRAGAGPSAPSLTRRAGTAASSGLGRDSSGTGLTAGGGSGLGLGRISGARSGPSDQSTPHAWPGKGAGPRPGPVPERPIGPSPFSVPASLTPTSSAPEGAAPGAASVTSSGLEGSLEAPSLALQPSAAPGAEPWAGDRPSQQSQAGGEPGQGSAPVRVGRLVDRVLRLTLDKFGAKARVDARVNLEVQHGAGEGPDESPTRPVAPPTGGPGPGPGPAGPNASPAPADRPGPAPLALGPRPGPGTGPLQALVPASGASVEPGGSVGSGSGSGTSLTGGRGLDKLSSLFKRARFSTLFTTVGEESPLSPRDPHPWELASAPLGPGTEKQVQEAFTFDLFEEHPTWAHFTTSQTGAKAQDWDIRRAKATTPWQRLWWSRFRKEVFMTLTYPDYSPLALWIGWFIMAIICLNTATFCVETVPHYRGTPVMEALTIVDYVCMGIFTVEWLPRLLCCPNMLRFWLNFFNLVDAVAILPFYIELMVNGTSGYAFHTRIVRLLRLLRVLRMVRSVPKLRHLSIVVNTLQTSADVLGMLGFLLIILLVCFGTIFYFVEPQTFDSIPQGMYYSQTTFTTTGYGDLYPKTNWGRFVASLAMLLCMVIISLPIAVIGGNFSTRWTEFKEFQSSVDRSNKVCPTFHDFKEALVTYQQGLDDVLSKLQAGEQAVENEVVKVRTELAAAKAAIERGTVLSPALGSHGSSAKGAGSRGFMGLVGAVWSRGGKAAEAAAAVAGVAQDSMSVSSRASSSKRNMSSFGGVMAALQRKKWLGGAASSTSHSGLGSTTSLGTAHGLETLLGMEAGGGGGGGGAAAEAEAALAPVPMPAAPLERFRWAVRRVVAMQAEGMLWGERVTNARSTAGRRTGGRLSRFSAGRPSVESRPSGDARPLTDRGSGRKASMKSGHSATSGPARSAGSVQAQAQAGPGSATAAAVDARSSSGTAASGASASGLARLNPPVPPLAPAPPPPAPPPPPPLLGLGLGLEWGSSEYQGDASGLHSIRSGVPLSAAPPDLQPMPPTPSHLTTPPHSPAHSVAATPLSSVSRSKYAAAGGSGGGGSTFGQRLRHRVFSTAPTPEGTSYAASASGRTAVHGDVLPYGKAPPAVYVTDEALEEARAALDRAEKAAARAEDLKIQQLTLASLAYLLRSDDIPSKLTQLDRQHALLASWQSELGPMAERMMHVRDSVDELAWLLMQGMDLDLSEDEQPPYPTREQRQQEEAQADAAEAAEAGKGGSGGGAGSVGGADPRAATAVGFLWTGEEGSKKAGNGAGQEGAVAGADASAKRLAVGGGFPRLASLAEAGEPAVHGLSFSSARARLGSGTCPGAPNAGAVAEEIDTAPPAMPMPVPVPEAPAAARLEWARDAAALTRELEGSMGGAGSDAGM</sequence>
<feature type="compositionally biased region" description="Pro residues" evidence="12">
    <location>
        <begin position="120"/>
        <end position="131"/>
    </location>
</feature>
<feature type="transmembrane region" description="Helical" evidence="13">
    <location>
        <begin position="443"/>
        <end position="464"/>
    </location>
</feature>
<keyword evidence="8 13" id="KW-1133">Transmembrane helix</keyword>
<evidence type="ECO:0000256" key="5">
    <source>
        <dbReference type="ARBA" id="ARBA00022826"/>
    </source>
</evidence>
<keyword evidence="9" id="KW-0406">Ion transport</keyword>
<evidence type="ECO:0000256" key="13">
    <source>
        <dbReference type="SAM" id="Phobius"/>
    </source>
</evidence>
<dbReference type="Proteomes" id="UP000612055">
    <property type="component" value="Unassembled WGS sequence"/>
</dbReference>
<dbReference type="GO" id="GO:0001508">
    <property type="term" value="P:action potential"/>
    <property type="evidence" value="ECO:0007669"/>
    <property type="project" value="TreeGrafter"/>
</dbReference>
<dbReference type="SUPFAM" id="SSF81324">
    <property type="entry name" value="Voltage-gated potassium channels"/>
    <property type="match status" value="1"/>
</dbReference>
<evidence type="ECO:0000256" key="4">
    <source>
        <dbReference type="ARBA" id="ARBA00022692"/>
    </source>
</evidence>
<evidence type="ECO:0000256" key="2">
    <source>
        <dbReference type="ARBA" id="ARBA00022448"/>
    </source>
</evidence>
<dbReference type="EMBL" id="JAEHOE010000009">
    <property type="protein sequence ID" value="KAG2498633.1"/>
    <property type="molecule type" value="Genomic_DNA"/>
</dbReference>
<keyword evidence="2" id="KW-0813">Transport</keyword>
<dbReference type="Gene3D" id="1.20.120.350">
    <property type="entry name" value="Voltage-gated potassium channels. Chain C"/>
    <property type="match status" value="1"/>
</dbReference>
<feature type="compositionally biased region" description="Low complexity" evidence="12">
    <location>
        <begin position="165"/>
        <end position="181"/>
    </location>
</feature>
<keyword evidence="10 13" id="KW-0472">Membrane</keyword>
<dbReference type="PANTHER" id="PTHR11537">
    <property type="entry name" value="VOLTAGE-GATED POTASSIUM CHANNEL"/>
    <property type="match status" value="1"/>
</dbReference>
<keyword evidence="3" id="KW-0633">Potassium transport</keyword>
<keyword evidence="6" id="KW-0851">Voltage-gated channel</keyword>
<evidence type="ECO:0000256" key="12">
    <source>
        <dbReference type="SAM" id="MobiDB-lite"/>
    </source>
</evidence>
<feature type="compositionally biased region" description="Low complexity" evidence="12">
    <location>
        <begin position="1062"/>
        <end position="1074"/>
    </location>
</feature>
<feature type="compositionally biased region" description="Low complexity" evidence="12">
    <location>
        <begin position="899"/>
        <end position="911"/>
    </location>
</feature>
<feature type="region of interest" description="Disordered" evidence="12">
    <location>
        <begin position="1241"/>
        <end position="1285"/>
    </location>
</feature>
<feature type="compositionally biased region" description="Pro residues" evidence="12">
    <location>
        <begin position="997"/>
        <end position="1017"/>
    </location>
</feature>
<dbReference type="GO" id="GO:0008076">
    <property type="term" value="C:voltage-gated potassium channel complex"/>
    <property type="evidence" value="ECO:0007669"/>
    <property type="project" value="InterPro"/>
</dbReference>
<evidence type="ECO:0000256" key="8">
    <source>
        <dbReference type="ARBA" id="ARBA00022989"/>
    </source>
</evidence>
<keyword evidence="11" id="KW-0407">Ion channel</keyword>
<feature type="compositionally biased region" description="Basic and acidic residues" evidence="12">
    <location>
        <begin position="13"/>
        <end position="37"/>
    </location>
</feature>
<evidence type="ECO:0000256" key="6">
    <source>
        <dbReference type="ARBA" id="ARBA00022882"/>
    </source>
</evidence>
<feature type="region of interest" description="Disordered" evidence="12">
    <location>
        <begin position="222"/>
        <end position="328"/>
    </location>
</feature>
<reference evidence="15" key="1">
    <citation type="journal article" date="2020" name="bioRxiv">
        <title>Comparative genomics of Chlamydomonas.</title>
        <authorList>
            <person name="Craig R.J."/>
            <person name="Hasan A.R."/>
            <person name="Ness R.W."/>
            <person name="Keightley P.D."/>
        </authorList>
    </citation>
    <scope>NUCLEOTIDE SEQUENCE</scope>
    <source>
        <strain evidence="15">CCAP 11/70</strain>
    </source>
</reference>
<feature type="transmembrane region" description="Helical" evidence="13">
    <location>
        <begin position="634"/>
        <end position="658"/>
    </location>
</feature>
<evidence type="ECO:0000256" key="9">
    <source>
        <dbReference type="ARBA" id="ARBA00023065"/>
    </source>
</evidence>
<keyword evidence="16" id="KW-1185">Reference proteome</keyword>
<protein>
    <recommendedName>
        <fullName evidence="14">Ion transport domain-containing protein</fullName>
    </recommendedName>
</protein>
<evidence type="ECO:0000256" key="11">
    <source>
        <dbReference type="ARBA" id="ARBA00023303"/>
    </source>
</evidence>
<feature type="compositionally biased region" description="Basic and acidic residues" evidence="12">
    <location>
        <begin position="923"/>
        <end position="935"/>
    </location>
</feature>
<evidence type="ECO:0000313" key="16">
    <source>
        <dbReference type="Proteomes" id="UP000612055"/>
    </source>
</evidence>
<comment type="subcellular location">
    <subcellularLocation>
        <location evidence="1">Membrane</location>
        <topology evidence="1">Multi-pass membrane protein</topology>
    </subcellularLocation>
</comment>